<evidence type="ECO:0000313" key="3">
    <source>
        <dbReference type="EMBL" id="PRX58034.1"/>
    </source>
</evidence>
<feature type="transmembrane region" description="Helical" evidence="2">
    <location>
        <begin position="48"/>
        <end position="73"/>
    </location>
</feature>
<name>A0A2T0MK91_9ACTN</name>
<feature type="region of interest" description="Disordered" evidence="1">
    <location>
        <begin position="143"/>
        <end position="226"/>
    </location>
</feature>
<feature type="compositionally biased region" description="Low complexity" evidence="1">
    <location>
        <begin position="842"/>
        <end position="864"/>
    </location>
</feature>
<feature type="transmembrane region" description="Helical" evidence="2">
    <location>
        <begin position="640"/>
        <end position="663"/>
    </location>
</feature>
<sequence length="991" mass="102117">MAKTTRTFLLAAAGIALGVCGLCALPPVGGFLLGRAVASVLVFPGLGQGLAAGTAVTLVVYAVLLTCGAYVAFRWSGFGASRIGLLVCWGLAGGPAGVLAVLLWARGHGVPFDGYARYAASWGMATALLAALLTMAATRLLPAPTGDGPPVPEDEQDPASADKPTIRKGTSAKETPAAPRKGAPAKETPPTGRKATPAKEPSATGRKATSVTGRKRAPRVREQSSGSVRRLVFHPRSWVLPCLVAGWAVVWSVLVRDRQPLMAWLPLSLSYFTQVAVVLASIAAGYVEGTLRRRLPVEGRPGRAFVLAWISASVAPVVYAAVVAIDLGMRERLLAAPLNPAWIAEYAADLGAVLVAEPVQVALPPLALALAAVGVQAVPPLRRAAAGEPDPVRTDRRWALLVAGAALALTYFCLAVTSRFPLLTRRTFDAETPAMVRALALLSPPDPVLGVTAVVWSWATTAMFAVATAGLVYVAVRGQLVRLFPASSYVVLVGALALATALAWTVGGMIGRAVTGEEPVGISPAAQATEFAAFVVPVFAALLFIVHSQVGVSRFAKIVDLENEQTWEQATERYRAWRDRTRDHVPSWRERGVIAGMAAAGALVPLVLAGALMPLVSLMGAGSAHGLGAGGGLGFPVPSLVGPVADALTCAAYLVLLAGLVFVSLMRVNLRERRWSVWAAVWGASVVAGMAAGLATPAGLLLGLVAGPFAVAGVVAGPLLVGRRRVLVVAGAVLLLVTAAPLVRRAPAGVPLTITTATWRTQAPGLTVEISYPVVAGGSDAARVGAALVAPVRAYVEQLLRRHREDPSRDPAPATSPGTSGTTGPVTSGTTDPRTGPALARATGQAAGPTAGATTGTTPGPATGSAAGLVTGGYTVVRNDAGVVSVRYALSGEVGRAVTYGRAEGRVLEVRDLFVPAAFTPTGRRQLAGALRPLMPKGHVPRTVSLDSDRLLVNLAPGAVEFAFGRDYFCAPCAPVTVRVPDARLTGLRRG</sequence>
<feature type="transmembrane region" description="Helical" evidence="2">
    <location>
        <begin position="700"/>
        <end position="721"/>
    </location>
</feature>
<feature type="transmembrane region" description="Helical" evidence="2">
    <location>
        <begin position="359"/>
        <end position="378"/>
    </location>
</feature>
<keyword evidence="2" id="KW-1133">Transmembrane helix</keyword>
<evidence type="ECO:0000256" key="2">
    <source>
        <dbReference type="SAM" id="Phobius"/>
    </source>
</evidence>
<feature type="transmembrane region" description="Helical" evidence="2">
    <location>
        <begin position="398"/>
        <end position="417"/>
    </location>
</feature>
<reference evidence="3 4" key="1">
    <citation type="submission" date="2018-03" db="EMBL/GenBank/DDBJ databases">
        <title>Genomic Encyclopedia of Type Strains, Phase III (KMG-III): the genomes of soil and plant-associated and newly described type strains.</title>
        <authorList>
            <person name="Whitman W."/>
        </authorList>
    </citation>
    <scope>NUCLEOTIDE SEQUENCE [LARGE SCALE GENOMIC DNA]</scope>
    <source>
        <strain evidence="3 4">CGMCC 4.7104</strain>
    </source>
</reference>
<gene>
    <name evidence="3" type="ORF">B0I32_12419</name>
</gene>
<feature type="transmembrane region" description="Helical" evidence="2">
    <location>
        <begin position="304"/>
        <end position="325"/>
    </location>
</feature>
<protein>
    <submittedName>
        <fullName evidence="3">Uncharacterized protein</fullName>
    </submittedName>
</protein>
<feature type="transmembrane region" description="Helical" evidence="2">
    <location>
        <begin position="592"/>
        <end position="620"/>
    </location>
</feature>
<feature type="transmembrane region" description="Helical" evidence="2">
    <location>
        <begin position="261"/>
        <end position="283"/>
    </location>
</feature>
<feature type="compositionally biased region" description="Low complexity" evidence="1">
    <location>
        <begin position="811"/>
        <end position="831"/>
    </location>
</feature>
<keyword evidence="2" id="KW-0812">Transmembrane</keyword>
<feature type="transmembrane region" description="Helical" evidence="2">
    <location>
        <begin position="726"/>
        <end position="743"/>
    </location>
</feature>
<evidence type="ECO:0000256" key="1">
    <source>
        <dbReference type="SAM" id="MobiDB-lite"/>
    </source>
</evidence>
<dbReference type="RefSeq" id="WP_106249536.1">
    <property type="nucleotide sequence ID" value="NZ_PVNG01000024.1"/>
</dbReference>
<feature type="transmembrane region" description="Helical" evidence="2">
    <location>
        <begin position="531"/>
        <end position="552"/>
    </location>
</feature>
<keyword evidence="4" id="KW-1185">Reference proteome</keyword>
<feature type="transmembrane region" description="Helical" evidence="2">
    <location>
        <begin position="238"/>
        <end position="255"/>
    </location>
</feature>
<dbReference type="Proteomes" id="UP000238312">
    <property type="component" value="Unassembled WGS sequence"/>
</dbReference>
<feature type="transmembrane region" description="Helical" evidence="2">
    <location>
        <begin position="455"/>
        <end position="476"/>
    </location>
</feature>
<feature type="transmembrane region" description="Helical" evidence="2">
    <location>
        <begin position="675"/>
        <end position="694"/>
    </location>
</feature>
<feature type="transmembrane region" description="Helical" evidence="2">
    <location>
        <begin position="488"/>
        <end position="511"/>
    </location>
</feature>
<accession>A0A2T0MK91</accession>
<dbReference type="AlphaFoldDB" id="A0A2T0MK91"/>
<keyword evidence="2" id="KW-0472">Membrane</keyword>
<dbReference type="EMBL" id="PVNG01000024">
    <property type="protein sequence ID" value="PRX58034.1"/>
    <property type="molecule type" value="Genomic_DNA"/>
</dbReference>
<comment type="caution">
    <text evidence="3">The sequence shown here is derived from an EMBL/GenBank/DDBJ whole genome shotgun (WGS) entry which is preliminary data.</text>
</comment>
<evidence type="ECO:0000313" key="4">
    <source>
        <dbReference type="Proteomes" id="UP000238312"/>
    </source>
</evidence>
<proteinExistence type="predicted"/>
<feature type="region of interest" description="Disordered" evidence="1">
    <location>
        <begin position="802"/>
        <end position="864"/>
    </location>
</feature>
<organism evidence="3 4">
    <name type="scientific">Nonomuraea fuscirosea</name>
    <dbReference type="NCBI Taxonomy" id="1291556"/>
    <lineage>
        <taxon>Bacteria</taxon>
        <taxon>Bacillati</taxon>
        <taxon>Actinomycetota</taxon>
        <taxon>Actinomycetes</taxon>
        <taxon>Streptosporangiales</taxon>
        <taxon>Streptosporangiaceae</taxon>
        <taxon>Nonomuraea</taxon>
    </lineage>
</organism>
<feature type="transmembrane region" description="Helical" evidence="2">
    <location>
        <begin position="118"/>
        <end position="137"/>
    </location>
</feature>
<feature type="transmembrane region" description="Helical" evidence="2">
    <location>
        <begin position="85"/>
        <end position="106"/>
    </location>
</feature>